<dbReference type="Proteomes" id="UP000188728">
    <property type="component" value="Unassembled WGS sequence"/>
</dbReference>
<dbReference type="EMBL" id="MLHK01000072">
    <property type="protein sequence ID" value="OOF43462.1"/>
    <property type="molecule type" value="Genomic_DNA"/>
</dbReference>
<gene>
    <name evidence="1" type="ORF">BKK51_11520</name>
</gene>
<accession>A0A1V3INK1</accession>
<evidence type="ECO:0000313" key="2">
    <source>
        <dbReference type="Proteomes" id="UP000188728"/>
    </source>
</evidence>
<sequence length="67" mass="8040">MKKYLFHYYFQGSQWCCDVYANSPEEAKEKIKAMSQAIYDGEHRMTIPIPVKEQSWIARLITRLLQR</sequence>
<proteinExistence type="predicted"/>
<dbReference type="RefSeq" id="WP_077474659.1">
    <property type="nucleotide sequence ID" value="NZ_MLHK01000072.1"/>
</dbReference>
<name>A0A1V3INK1_9PAST</name>
<organism evidence="1 2">
    <name type="scientific">Rodentibacter trehalosifermentans</name>
    <dbReference type="NCBI Taxonomy" id="1908263"/>
    <lineage>
        <taxon>Bacteria</taxon>
        <taxon>Pseudomonadati</taxon>
        <taxon>Pseudomonadota</taxon>
        <taxon>Gammaproteobacteria</taxon>
        <taxon>Pasteurellales</taxon>
        <taxon>Pasteurellaceae</taxon>
        <taxon>Rodentibacter</taxon>
    </lineage>
</organism>
<comment type="caution">
    <text evidence="1">The sequence shown here is derived from an EMBL/GenBank/DDBJ whole genome shotgun (WGS) entry which is preliminary data.</text>
</comment>
<reference evidence="1 2" key="1">
    <citation type="submission" date="2016-10" db="EMBL/GenBank/DDBJ databases">
        <title>Rodentibacter gen. nov. and new species.</title>
        <authorList>
            <person name="Christensen H."/>
        </authorList>
    </citation>
    <scope>NUCLEOTIDE SEQUENCE [LARGE SCALE GENOMIC DNA]</scope>
    <source>
        <strain evidence="1 2">H1983213011</strain>
    </source>
</reference>
<evidence type="ECO:0000313" key="1">
    <source>
        <dbReference type="EMBL" id="OOF43462.1"/>
    </source>
</evidence>
<protein>
    <submittedName>
        <fullName evidence="1">Uncharacterized protein</fullName>
    </submittedName>
</protein>
<dbReference type="AlphaFoldDB" id="A0A1V3INK1"/>